<dbReference type="STRING" id="1472767.AOX59_04075"/>
<protein>
    <submittedName>
        <fullName evidence="1">Uncharacterized protein</fullName>
    </submittedName>
</protein>
<evidence type="ECO:0000313" key="1">
    <source>
        <dbReference type="EMBL" id="ALX47850.1"/>
    </source>
</evidence>
<proteinExistence type="predicted"/>
<dbReference type="KEGG" id="lao:AOX59_04075"/>
<name>A0A0U4G596_9BACI</name>
<dbReference type="OrthoDB" id="9860132at2"/>
<dbReference type="EMBL" id="CP013862">
    <property type="protein sequence ID" value="ALX47850.1"/>
    <property type="molecule type" value="Genomic_DNA"/>
</dbReference>
<dbReference type="Proteomes" id="UP000050331">
    <property type="component" value="Chromosome"/>
</dbReference>
<dbReference type="AlphaFoldDB" id="A0A0U4G596"/>
<evidence type="ECO:0000313" key="2">
    <source>
        <dbReference type="Proteomes" id="UP000050331"/>
    </source>
</evidence>
<organism evidence="1 2">
    <name type="scientific">Lentibacillus amyloliquefaciens</name>
    <dbReference type="NCBI Taxonomy" id="1472767"/>
    <lineage>
        <taxon>Bacteria</taxon>
        <taxon>Bacillati</taxon>
        <taxon>Bacillota</taxon>
        <taxon>Bacilli</taxon>
        <taxon>Bacillales</taxon>
        <taxon>Bacillaceae</taxon>
        <taxon>Lentibacillus</taxon>
    </lineage>
</organism>
<accession>A0A0U4G596</accession>
<gene>
    <name evidence="1" type="ORF">AOX59_04075</name>
</gene>
<sequence>MELENTKNVKVEAEEQGYKIIGLMTGKDVADQQREGLRYQAILQSLQDTLDDESFKQLDEEDKNEYLHNLLSGNEDLIGYLSSPYYFQKHGNRKLSHFRSDEDIFCNRLSILATFLIKNMEDEEYPYAKDNQPSNMMNISPAYHASFFWWEVEKDVVYTDILDDYMAKSDENNLNEKQKQKNRKQEIIDNLHKYSDLETAYNDYKEMGMEYGFDMDDYTKSERKLIQDRWIEEFESRHIKNPKRHLSQLRKQYNHIGYELSSMLWQKQNATQSNKKSQPKFHVDYDELVDDLLDLSDSKHVAGMLNIMRNMQKKKYHPLYLDLKHKYRDEHDKFMLFIFEEFEQAIRHTDLDDVHRTIVNLILDNVKDYSIYQVELCEDILKQNGNEHLSQQKMVVNPYELIKQYVDSKYNYNKSRADIIRIINNTISQKIASTYQALQDDVNFTMCTSCEQYKPQIQDNFGKDSRNKTGFKSICKKCDKENQRKRLTS</sequence>
<dbReference type="RefSeq" id="WP_068442206.1">
    <property type="nucleotide sequence ID" value="NZ_CP013862.1"/>
</dbReference>
<keyword evidence="2" id="KW-1185">Reference proteome</keyword>
<reference evidence="1 2" key="1">
    <citation type="submission" date="2016-01" db="EMBL/GenBank/DDBJ databases">
        <title>Complete genome sequence of strain Lentibacillus amyloliquefaciens LAM0015T isolated from saline sediment.</title>
        <authorList>
            <person name="Wang J.-L."/>
            <person name="He M.-X."/>
        </authorList>
    </citation>
    <scope>NUCLEOTIDE SEQUENCE [LARGE SCALE GENOMIC DNA]</scope>
    <source>
        <strain evidence="1 2">LAM0015</strain>
    </source>
</reference>